<keyword evidence="5" id="KW-1185">Reference proteome</keyword>
<evidence type="ECO:0000256" key="2">
    <source>
        <dbReference type="SAM" id="Phobius"/>
    </source>
</evidence>
<name>A0A7W8AKI3_9HYPH</name>
<keyword evidence="2" id="KW-0812">Transmembrane</keyword>
<keyword evidence="2" id="KW-0472">Membrane</keyword>
<feature type="coiled-coil region" evidence="1">
    <location>
        <begin position="107"/>
        <end position="134"/>
    </location>
</feature>
<dbReference type="SUPFAM" id="SSF111369">
    <property type="entry name" value="HlyD-like secretion proteins"/>
    <property type="match status" value="2"/>
</dbReference>
<evidence type="ECO:0000259" key="3">
    <source>
        <dbReference type="Pfam" id="PF25917"/>
    </source>
</evidence>
<proteinExistence type="predicted"/>
<dbReference type="AlphaFoldDB" id="A0A7W8AKI3"/>
<dbReference type="PANTHER" id="PTHR30367">
    <property type="entry name" value="P-HYDROXYBENZOIC ACID EFFLUX PUMP SUBUNIT AAEA-RELATED"/>
    <property type="match status" value="1"/>
</dbReference>
<dbReference type="EMBL" id="JACHIL010000004">
    <property type="protein sequence ID" value="MBB5092058.1"/>
    <property type="molecule type" value="Genomic_DNA"/>
</dbReference>
<dbReference type="Proteomes" id="UP000531231">
    <property type="component" value="Unassembled WGS sequence"/>
</dbReference>
<evidence type="ECO:0000313" key="5">
    <source>
        <dbReference type="Proteomes" id="UP000531231"/>
    </source>
</evidence>
<sequence>MLEFLLCSMVTILPDYLFRRYGQGKLIGHHITLYSVWFELRWGITACLILTISLITMIFYYHPSTSNVTAAYRTVTILPEIPGRVEEVYVTRFQKVKAGDPLFRLDSSKQEAAMKTAEQRIVEVQAETEVAKSEIAATDGAIQSVEAAYLQAQIDLNTQTELQRRNPNVVAQREIDRLTSSLEGRKGALAEAIARKQTLQTKISTLLPAQKASAEAALEEARVQLDKTTVRAGVSGTVQQFTLRTGEVVNPLLRPAGVLVPDDAGRGRLVAGFNQIETQVIKTGMIAEVTCIGQPFTVVPMVVTEVQDVIAGGQVRASDQLVDVQQLSRPGTITATLEPLYENSFGNVPPGSNCIANAYTSNHEELQAGTAGPLRSAFLHAVDATGLVHAVILRIQAIMMPVQLLVLGGH</sequence>
<protein>
    <submittedName>
        <fullName evidence="4">Multidrug resistance efflux pump</fullName>
    </submittedName>
</protein>
<keyword evidence="2" id="KW-1133">Transmembrane helix</keyword>
<dbReference type="PANTHER" id="PTHR30367:SF12">
    <property type="entry name" value="P-HYDROXYBENZOIC ACID EFFLUX PUMP SUBUNIT AAEA"/>
    <property type="match status" value="1"/>
</dbReference>
<dbReference type="InterPro" id="IPR058625">
    <property type="entry name" value="MdtA-like_BSH"/>
</dbReference>
<accession>A0A7W8AKI3</accession>
<feature type="transmembrane region" description="Helical" evidence="2">
    <location>
        <begin position="42"/>
        <end position="61"/>
    </location>
</feature>
<dbReference type="RefSeq" id="WP_075655945.1">
    <property type="nucleotide sequence ID" value="NZ_JACHIL010000004.1"/>
</dbReference>
<keyword evidence="1" id="KW-0175">Coiled coil</keyword>
<evidence type="ECO:0000313" key="4">
    <source>
        <dbReference type="EMBL" id="MBB5092058.1"/>
    </source>
</evidence>
<organism evidence="4 5">
    <name type="scientific">Pseudochrobactrum saccharolyticum</name>
    <dbReference type="NCBI Taxonomy" id="354352"/>
    <lineage>
        <taxon>Bacteria</taxon>
        <taxon>Pseudomonadati</taxon>
        <taxon>Pseudomonadota</taxon>
        <taxon>Alphaproteobacteria</taxon>
        <taxon>Hyphomicrobiales</taxon>
        <taxon>Brucellaceae</taxon>
        <taxon>Pseudochrobactrum</taxon>
    </lineage>
</organism>
<evidence type="ECO:0000256" key="1">
    <source>
        <dbReference type="SAM" id="Coils"/>
    </source>
</evidence>
<gene>
    <name evidence="4" type="ORF">HNQ68_002603</name>
</gene>
<dbReference type="Gene3D" id="1.10.287.470">
    <property type="entry name" value="Helix hairpin bin"/>
    <property type="match status" value="1"/>
</dbReference>
<dbReference type="Gene3D" id="2.40.50.100">
    <property type="match status" value="1"/>
</dbReference>
<dbReference type="Pfam" id="PF25917">
    <property type="entry name" value="BSH_RND"/>
    <property type="match status" value="1"/>
</dbReference>
<reference evidence="4 5" key="1">
    <citation type="submission" date="2020-08" db="EMBL/GenBank/DDBJ databases">
        <title>Genomic Encyclopedia of Type Strains, Phase IV (KMG-IV): sequencing the most valuable type-strain genomes for metagenomic binning, comparative biology and taxonomic classification.</title>
        <authorList>
            <person name="Goeker M."/>
        </authorList>
    </citation>
    <scope>NUCLEOTIDE SEQUENCE [LARGE SCALE GENOMIC DNA]</scope>
    <source>
        <strain evidence="4 5">DSM 25620</strain>
    </source>
</reference>
<dbReference type="InterPro" id="IPR050393">
    <property type="entry name" value="MFP_Efflux_Pump"/>
</dbReference>
<comment type="caution">
    <text evidence="4">The sequence shown here is derived from an EMBL/GenBank/DDBJ whole genome shotgun (WGS) entry which is preliminary data.</text>
</comment>
<feature type="domain" description="Multidrug resistance protein MdtA-like barrel-sandwich hybrid" evidence="3">
    <location>
        <begin position="73"/>
        <end position="250"/>
    </location>
</feature>